<keyword evidence="5 8" id="KW-0863">Zinc-finger</keyword>
<evidence type="ECO:0000256" key="10">
    <source>
        <dbReference type="SAM" id="MobiDB-lite"/>
    </source>
</evidence>
<evidence type="ECO:0000256" key="6">
    <source>
        <dbReference type="ARBA" id="ARBA00022833"/>
    </source>
</evidence>
<evidence type="ECO:0000256" key="3">
    <source>
        <dbReference type="ARBA" id="ARBA00022723"/>
    </source>
</evidence>
<comment type="similarity">
    <text evidence="2">Belongs to the CONSTANS family.</text>
</comment>
<dbReference type="InterPro" id="IPR010402">
    <property type="entry name" value="CCT_domain"/>
</dbReference>
<evidence type="ECO:0000256" key="5">
    <source>
        <dbReference type="ARBA" id="ARBA00022771"/>
    </source>
</evidence>
<evidence type="ECO:0000256" key="7">
    <source>
        <dbReference type="ARBA" id="ARBA00023242"/>
    </source>
</evidence>
<dbReference type="InterPro" id="IPR000315">
    <property type="entry name" value="Znf_B-box"/>
</dbReference>
<evidence type="ECO:0000313" key="13">
    <source>
        <dbReference type="EMBL" id="KAG8063366.1"/>
    </source>
</evidence>
<sequence length="430" mass="46912">MGQDEQERGKLGGKKQDRQPELEEEDESKKAVPDVGGAGETEPAAAAAAAAAATCDYCDGAAAVVYCRADAARLCLPCDRHVHGANAVCSRHTRAPLCSACGAAGAVFRRAATDFLCSNCDFVRHRDGRNGDQALLHDRCMVQGYTGCPSAHDLAALLGVVEFEKPAAGDDGWWAIWEEPQVLSLEDLIVPTTSCHGFQPLLTPSSPKKQSSPDVKMNEEVIRQLGELAMSDGGSQVWAHHDAAEVAGDPQLPSWQTSQHITGHDNFCTENTNEVAIMPTPGYENGGWDNSDYHVLNDSCRAEFAYEQVAVSSAEACPSSFVQMSELCPSMSNGSSMEDTQQTNPGIGMPMQVFPKRSGPEIVACPDRKSVISRYKEKRKTRRFDKQVRYESRKARADGSLPLMMINLIGNMLEEKHNQLYTQKLTKWLM</sequence>
<keyword evidence="3" id="KW-0479">Metal-binding</keyword>
<evidence type="ECO:0000256" key="2">
    <source>
        <dbReference type="ARBA" id="ARBA00010024"/>
    </source>
</evidence>
<evidence type="ECO:0000256" key="4">
    <source>
        <dbReference type="ARBA" id="ARBA00022737"/>
    </source>
</evidence>
<proteinExistence type="inferred from homology"/>
<comment type="caution">
    <text evidence="13">The sequence shown here is derived from an EMBL/GenBank/DDBJ whole genome shotgun (WGS) entry which is preliminary data.</text>
</comment>
<accession>A0A8J5SWT2</accession>
<evidence type="ECO:0000256" key="1">
    <source>
        <dbReference type="ARBA" id="ARBA00004123"/>
    </source>
</evidence>
<comment type="subcellular location">
    <subcellularLocation>
        <location evidence="1 9">Nucleus</location>
    </subcellularLocation>
</comment>
<organism evidence="13 14">
    <name type="scientific">Zizania palustris</name>
    <name type="common">Northern wild rice</name>
    <dbReference type="NCBI Taxonomy" id="103762"/>
    <lineage>
        <taxon>Eukaryota</taxon>
        <taxon>Viridiplantae</taxon>
        <taxon>Streptophyta</taxon>
        <taxon>Embryophyta</taxon>
        <taxon>Tracheophyta</taxon>
        <taxon>Spermatophyta</taxon>
        <taxon>Magnoliopsida</taxon>
        <taxon>Liliopsida</taxon>
        <taxon>Poales</taxon>
        <taxon>Poaceae</taxon>
        <taxon>BOP clade</taxon>
        <taxon>Oryzoideae</taxon>
        <taxon>Oryzeae</taxon>
        <taxon>Zizaniinae</taxon>
        <taxon>Zizania</taxon>
    </lineage>
</organism>
<dbReference type="GO" id="GO:0008270">
    <property type="term" value="F:zinc ion binding"/>
    <property type="evidence" value="ECO:0007669"/>
    <property type="project" value="UniProtKB-KW"/>
</dbReference>
<feature type="region of interest" description="Disordered" evidence="10">
    <location>
        <begin position="1"/>
        <end position="39"/>
    </location>
</feature>
<reference evidence="13" key="2">
    <citation type="submission" date="2021-02" db="EMBL/GenBank/DDBJ databases">
        <authorList>
            <person name="Kimball J.A."/>
            <person name="Haas M.W."/>
            <person name="Macchietto M."/>
            <person name="Kono T."/>
            <person name="Duquette J."/>
            <person name="Shao M."/>
        </authorList>
    </citation>
    <scope>NUCLEOTIDE SEQUENCE</scope>
    <source>
        <tissue evidence="13">Fresh leaf tissue</tissue>
    </source>
</reference>
<name>A0A8J5SWT2_ZIZPA</name>
<dbReference type="CDD" id="cd19821">
    <property type="entry name" value="Bbox1_BBX-like"/>
    <property type="match status" value="1"/>
</dbReference>
<evidence type="ECO:0000256" key="9">
    <source>
        <dbReference type="PROSITE-ProRule" id="PRU00357"/>
    </source>
</evidence>
<evidence type="ECO:0000259" key="11">
    <source>
        <dbReference type="PROSITE" id="PS50119"/>
    </source>
</evidence>
<dbReference type="PANTHER" id="PTHR31717">
    <property type="entry name" value="ZINC FINGER PROTEIN CONSTANS-LIKE 10"/>
    <property type="match status" value="1"/>
</dbReference>
<keyword evidence="6" id="KW-0862">Zinc</keyword>
<evidence type="ECO:0000259" key="12">
    <source>
        <dbReference type="PROSITE" id="PS51017"/>
    </source>
</evidence>
<dbReference type="PROSITE" id="PS50119">
    <property type="entry name" value="ZF_BBOX"/>
    <property type="match status" value="1"/>
</dbReference>
<dbReference type="SMART" id="SM00336">
    <property type="entry name" value="BBOX"/>
    <property type="match status" value="1"/>
</dbReference>
<dbReference type="OrthoDB" id="153872at2759"/>
<evidence type="ECO:0000313" key="14">
    <source>
        <dbReference type="Proteomes" id="UP000729402"/>
    </source>
</evidence>
<keyword evidence="14" id="KW-1185">Reference proteome</keyword>
<gene>
    <name evidence="13" type="ORF">GUJ93_ZPchr0003g17809</name>
</gene>
<feature type="compositionally biased region" description="Basic and acidic residues" evidence="10">
    <location>
        <begin position="1"/>
        <end position="32"/>
    </location>
</feature>
<dbReference type="PROSITE" id="PS51017">
    <property type="entry name" value="CCT"/>
    <property type="match status" value="1"/>
</dbReference>
<keyword evidence="7 9" id="KW-0539">Nucleus</keyword>
<dbReference type="PANTHER" id="PTHR31717:SF10">
    <property type="entry name" value="CCT MOTIF FAMILY PROTEIN, EXPRESSED"/>
    <property type="match status" value="1"/>
</dbReference>
<dbReference type="GO" id="GO:0005634">
    <property type="term" value="C:nucleus"/>
    <property type="evidence" value="ECO:0007669"/>
    <property type="project" value="UniProtKB-SubCell"/>
</dbReference>
<dbReference type="InterPro" id="IPR049808">
    <property type="entry name" value="CONSTANS-like_Bbox1"/>
</dbReference>
<dbReference type="Proteomes" id="UP000729402">
    <property type="component" value="Unassembled WGS sequence"/>
</dbReference>
<dbReference type="EMBL" id="JAAALK010000286">
    <property type="protein sequence ID" value="KAG8063366.1"/>
    <property type="molecule type" value="Genomic_DNA"/>
</dbReference>
<dbReference type="GO" id="GO:0006355">
    <property type="term" value="P:regulation of DNA-templated transcription"/>
    <property type="evidence" value="ECO:0007669"/>
    <property type="project" value="UniProtKB-ARBA"/>
</dbReference>
<evidence type="ECO:0000256" key="8">
    <source>
        <dbReference type="PROSITE-ProRule" id="PRU00024"/>
    </source>
</evidence>
<dbReference type="AlphaFoldDB" id="A0A8J5SWT2"/>
<protein>
    <submittedName>
        <fullName evidence="13">Uncharacterized protein</fullName>
    </submittedName>
</protein>
<dbReference type="Pfam" id="PF06203">
    <property type="entry name" value="CCT"/>
    <property type="match status" value="1"/>
</dbReference>
<keyword evidence="4" id="KW-0677">Repeat</keyword>
<reference evidence="13" key="1">
    <citation type="journal article" date="2021" name="bioRxiv">
        <title>Whole Genome Assembly and Annotation of Northern Wild Rice, Zizania palustris L., Supports a Whole Genome Duplication in the Zizania Genus.</title>
        <authorList>
            <person name="Haas M."/>
            <person name="Kono T."/>
            <person name="Macchietto M."/>
            <person name="Millas R."/>
            <person name="McGilp L."/>
            <person name="Shao M."/>
            <person name="Duquette J."/>
            <person name="Hirsch C.N."/>
            <person name="Kimball J."/>
        </authorList>
    </citation>
    <scope>NUCLEOTIDE SEQUENCE</scope>
    <source>
        <tissue evidence="13">Fresh leaf tissue</tissue>
    </source>
</reference>
<feature type="domain" description="CCT" evidence="12">
    <location>
        <begin position="368"/>
        <end position="410"/>
    </location>
</feature>
<feature type="domain" description="B box-type" evidence="11">
    <location>
        <begin position="50"/>
        <end position="97"/>
    </location>
</feature>